<gene>
    <name evidence="1" type="ORF">ZEAMMB73_Zm00001d032874</name>
</gene>
<dbReference type="EMBL" id="CM007647">
    <property type="protein sequence ID" value="ONM06258.1"/>
    <property type="molecule type" value="Genomic_DNA"/>
</dbReference>
<organism evidence="1">
    <name type="scientific">Zea mays</name>
    <name type="common">Maize</name>
    <dbReference type="NCBI Taxonomy" id="4577"/>
    <lineage>
        <taxon>Eukaryota</taxon>
        <taxon>Viridiplantae</taxon>
        <taxon>Streptophyta</taxon>
        <taxon>Embryophyta</taxon>
        <taxon>Tracheophyta</taxon>
        <taxon>Spermatophyta</taxon>
        <taxon>Magnoliopsida</taxon>
        <taxon>Liliopsida</taxon>
        <taxon>Poales</taxon>
        <taxon>Poaceae</taxon>
        <taxon>PACMAD clade</taxon>
        <taxon>Panicoideae</taxon>
        <taxon>Andropogonodae</taxon>
        <taxon>Andropogoneae</taxon>
        <taxon>Tripsacinae</taxon>
        <taxon>Zea</taxon>
    </lineage>
</organism>
<dbReference type="EMBL" id="CM007647">
    <property type="protein sequence ID" value="ONM06256.1"/>
    <property type="molecule type" value="Genomic_DNA"/>
</dbReference>
<accession>A0A1D6KUL7</accession>
<name>A0A1D6KUL7_MAIZE</name>
<evidence type="ECO:0000313" key="1">
    <source>
        <dbReference type="EMBL" id="ONM06256.1"/>
    </source>
</evidence>
<sequence length="61" mass="6643">MPTECLAFTHQRVTPCGSKFGKMDIGGGREVTLIGSLEMPKDDIWLVTAILSGLIEYCAKI</sequence>
<dbReference type="AlphaFoldDB" id="A0A1D6KUL7"/>
<proteinExistence type="predicted"/>
<reference evidence="1" key="1">
    <citation type="submission" date="2015-12" db="EMBL/GenBank/DDBJ databases">
        <title>Update maize B73 reference genome by single molecule sequencing technologies.</title>
        <authorList>
            <consortium name="Maize Genome Sequencing Project"/>
            <person name="Ware D."/>
        </authorList>
    </citation>
    <scope>NUCLEOTIDE SEQUENCE [LARGE SCALE GENOMIC DNA]</scope>
    <source>
        <tissue evidence="1">Seedling</tissue>
    </source>
</reference>
<protein>
    <submittedName>
        <fullName evidence="1">Uncharacterized protein</fullName>
    </submittedName>
</protein>